<organism evidence="2 3">
    <name type="scientific">Microbacterium bovistercoris</name>
    <dbReference type="NCBI Taxonomy" id="2293570"/>
    <lineage>
        <taxon>Bacteria</taxon>
        <taxon>Bacillati</taxon>
        <taxon>Actinomycetota</taxon>
        <taxon>Actinomycetes</taxon>
        <taxon>Micrococcales</taxon>
        <taxon>Microbacteriaceae</taxon>
        <taxon>Microbacterium</taxon>
    </lineage>
</organism>
<evidence type="ECO:0000256" key="1">
    <source>
        <dbReference type="SAM" id="MobiDB-lite"/>
    </source>
</evidence>
<evidence type="ECO:0000313" key="3">
    <source>
        <dbReference type="Proteomes" id="UP000262172"/>
    </source>
</evidence>
<dbReference type="AlphaFoldDB" id="A0A371NWQ9"/>
<dbReference type="Proteomes" id="UP000262172">
    <property type="component" value="Unassembled WGS sequence"/>
</dbReference>
<protein>
    <submittedName>
        <fullName evidence="2">Uncharacterized protein</fullName>
    </submittedName>
</protein>
<sequence length="163" mass="17147">MTPAGSRVSRRLLAVTLVGALLGGALVGCGALAREFRMEKEPADYGDVSSAVTDAVPRIVAVEDPERWRNGFGWALGLSFVTDSAEPFTAEELDAAVETIWQTLPWEPNSIRLIAGTSTPDGEPVDLRAAAEELSPLSATDAGQGGVTLTGMSDRYGDGKEPE</sequence>
<keyword evidence="3" id="KW-1185">Reference proteome</keyword>
<comment type="caution">
    <text evidence="2">The sequence shown here is derived from an EMBL/GenBank/DDBJ whole genome shotgun (WGS) entry which is preliminary data.</text>
</comment>
<name>A0A371NWQ9_9MICO</name>
<dbReference type="PROSITE" id="PS51257">
    <property type="entry name" value="PROKAR_LIPOPROTEIN"/>
    <property type="match status" value="1"/>
</dbReference>
<gene>
    <name evidence="2" type="ORF">DY023_03845</name>
</gene>
<accession>A0A371NWQ9</accession>
<proteinExistence type="predicted"/>
<reference evidence="2 3" key="1">
    <citation type="submission" date="2018-08" db="EMBL/GenBank/DDBJ databases">
        <title>Isolation, diversity and antifungal activity of Actinobacteria from cow dung.</title>
        <authorList>
            <person name="Ling L."/>
        </authorList>
    </citation>
    <scope>NUCLEOTIDE SEQUENCE [LARGE SCALE GENOMIC DNA]</scope>
    <source>
        <strain evidence="2 3">NEAU-LLE</strain>
    </source>
</reference>
<feature type="region of interest" description="Disordered" evidence="1">
    <location>
        <begin position="136"/>
        <end position="163"/>
    </location>
</feature>
<evidence type="ECO:0000313" key="2">
    <source>
        <dbReference type="EMBL" id="REJ07341.1"/>
    </source>
</evidence>
<dbReference type="EMBL" id="QUAB01000017">
    <property type="protein sequence ID" value="REJ07341.1"/>
    <property type="molecule type" value="Genomic_DNA"/>
</dbReference>